<sequence length="553" mass="60882">VAVSPESPVWSARSGDPAARHVMQVSPLQAGGLVAVFALGLIGFGFLDVVRASPAFQWSFLGPGAVLLVWNGILFGLAQRGGRIFRLGISFRSQHCVQAVAQATFFIYWGWFWSPLYDSAFLIAAQLVFAYAFTMLLSWSRRDLFVLGLGPFPVIFSINLFLWFTDNWFYLQFLLVGVGFLAKEFLQWSKGGQRVHIFNPSSLPLAVFSVALIATGTSDLTWGQDIATSQFFPPHIYLVLFLVALPGQYLFGVASMTLSAVLATYLFGLAYFAATGVYFFYDSYIPIAVFLGMQLLFTDPSTAPRTEVGRIIFGVLYGLSTVVLYALLSRLGLPPFYDKLLQVPVLNLSIQALDRVADSQWLRGRVPSSRSWTAHVGGASPRQRNLAYMVAWGAVFASMSAVQGIGDRHPGQWVPFWQEACRDDRPGACRYLRDMHFRFCRNGSAWACNEAGLLHFVLALEAEETPRFYRADVVELLERSCGDGFAPGCQNLTSLETGAEPRERASPTLHDYPIILRGTKGPLDDLSSADLLAQACGQGWEGACEQLAESGGD</sequence>
<feature type="transmembrane region" description="Helical" evidence="1">
    <location>
        <begin position="168"/>
        <end position="186"/>
    </location>
</feature>
<dbReference type="AlphaFoldDB" id="A0A381RMP9"/>
<feature type="transmembrane region" description="Helical" evidence="1">
    <location>
        <begin position="309"/>
        <end position="328"/>
    </location>
</feature>
<feature type="transmembrane region" description="Helical" evidence="1">
    <location>
        <begin position="56"/>
        <end position="75"/>
    </location>
</feature>
<feature type="transmembrane region" description="Helical" evidence="1">
    <location>
        <begin position="279"/>
        <end position="297"/>
    </location>
</feature>
<keyword evidence="1" id="KW-0812">Transmembrane</keyword>
<keyword evidence="1" id="KW-0472">Membrane</keyword>
<feature type="transmembrane region" description="Helical" evidence="1">
    <location>
        <begin position="30"/>
        <end position="50"/>
    </location>
</feature>
<feature type="non-terminal residue" evidence="2">
    <location>
        <position position="1"/>
    </location>
</feature>
<feature type="transmembrane region" description="Helical" evidence="1">
    <location>
        <begin position="236"/>
        <end position="267"/>
    </location>
</feature>
<evidence type="ECO:0000313" key="2">
    <source>
        <dbReference type="EMBL" id="SUZ93146.1"/>
    </source>
</evidence>
<reference evidence="2" key="1">
    <citation type="submission" date="2018-05" db="EMBL/GenBank/DDBJ databases">
        <authorList>
            <person name="Lanie J.A."/>
            <person name="Ng W.-L."/>
            <person name="Kazmierczak K.M."/>
            <person name="Andrzejewski T.M."/>
            <person name="Davidsen T.M."/>
            <person name="Wayne K.J."/>
            <person name="Tettelin H."/>
            <person name="Glass J.I."/>
            <person name="Rusch D."/>
            <person name="Podicherti R."/>
            <person name="Tsui H.-C.T."/>
            <person name="Winkler M.E."/>
        </authorList>
    </citation>
    <scope>NUCLEOTIDE SEQUENCE</scope>
</reference>
<name>A0A381RMP9_9ZZZZ</name>
<gene>
    <name evidence="2" type="ORF">METZ01_LOCUS46000</name>
</gene>
<protein>
    <submittedName>
        <fullName evidence="2">Uncharacterized protein</fullName>
    </submittedName>
</protein>
<dbReference type="EMBL" id="UINC01002122">
    <property type="protein sequence ID" value="SUZ93146.1"/>
    <property type="molecule type" value="Genomic_DNA"/>
</dbReference>
<evidence type="ECO:0000256" key="1">
    <source>
        <dbReference type="SAM" id="Phobius"/>
    </source>
</evidence>
<keyword evidence="1" id="KW-1133">Transmembrane helix</keyword>
<proteinExistence type="predicted"/>
<feature type="transmembrane region" description="Helical" evidence="1">
    <location>
        <begin position="119"/>
        <end position="137"/>
    </location>
</feature>
<feature type="transmembrane region" description="Helical" evidence="1">
    <location>
        <begin position="198"/>
        <end position="216"/>
    </location>
</feature>
<feature type="transmembrane region" description="Helical" evidence="1">
    <location>
        <begin position="144"/>
        <end position="162"/>
    </location>
</feature>
<accession>A0A381RMP9</accession>
<organism evidence="2">
    <name type="scientific">marine metagenome</name>
    <dbReference type="NCBI Taxonomy" id="408172"/>
    <lineage>
        <taxon>unclassified sequences</taxon>
        <taxon>metagenomes</taxon>
        <taxon>ecological metagenomes</taxon>
    </lineage>
</organism>